<evidence type="ECO:0000313" key="2">
    <source>
        <dbReference type="Proteomes" id="UP000828941"/>
    </source>
</evidence>
<gene>
    <name evidence="1" type="ORF">L6164_009703</name>
</gene>
<proteinExistence type="predicted"/>
<keyword evidence="2" id="KW-1185">Reference proteome</keyword>
<accession>A0ACB9PKZ0</accession>
<reference evidence="1 2" key="1">
    <citation type="journal article" date="2022" name="DNA Res.">
        <title>Chromosomal-level genome assembly of the orchid tree Bauhinia variegata (Leguminosae; Cercidoideae) supports the allotetraploid origin hypothesis of Bauhinia.</title>
        <authorList>
            <person name="Zhong Y."/>
            <person name="Chen Y."/>
            <person name="Zheng D."/>
            <person name="Pang J."/>
            <person name="Liu Y."/>
            <person name="Luo S."/>
            <person name="Meng S."/>
            <person name="Qian L."/>
            <person name="Wei D."/>
            <person name="Dai S."/>
            <person name="Zhou R."/>
        </authorList>
    </citation>
    <scope>NUCLEOTIDE SEQUENCE [LARGE SCALE GENOMIC DNA]</scope>
    <source>
        <strain evidence="1">BV-YZ2020</strain>
    </source>
</reference>
<dbReference type="Proteomes" id="UP000828941">
    <property type="component" value="Chromosome 4"/>
</dbReference>
<name>A0ACB9PKZ0_BAUVA</name>
<sequence length="441" mass="50892">MESTSSKAEFLKPIIVKAGAPLAVSVAGFIYAWIMAKKILYKASSLSETRPNSTETNLQEGLTREESFHRLASTVDTGEPNPIDSSTVLAGSSVTHDNPSFEQELTSLRSRIEGLQVKELALSLQFDKYCDLKDQESLLLEMRNVLSLETARVEFLDKEISTMEAENKRLEIFMTQYLRVIEQIEYWKSETGLLQRKLKKLVRKSKAESRLIKEQTLKIESGQAEILRTRDALQTRTNVISKLEDEIRELQRILDQLQNEKNELLKKVDAAEKTCASKIEAGDISKEDYNQILNDLEKLKNEREDEVKELIYLRWTNACLRHELTRHHEQQQQQNLEQDHTELEFEGSPGITHYDSEHELGDSHLQKHNVPCFGVNHNDADSSKRKNLIKRLKRWVEGSEKARVKPDDRRNSHQNEHDARHSLSYGTEEPRDHTRRSFSSA</sequence>
<organism evidence="1 2">
    <name type="scientific">Bauhinia variegata</name>
    <name type="common">Purple orchid tree</name>
    <name type="synonym">Phanera variegata</name>
    <dbReference type="NCBI Taxonomy" id="167791"/>
    <lineage>
        <taxon>Eukaryota</taxon>
        <taxon>Viridiplantae</taxon>
        <taxon>Streptophyta</taxon>
        <taxon>Embryophyta</taxon>
        <taxon>Tracheophyta</taxon>
        <taxon>Spermatophyta</taxon>
        <taxon>Magnoliopsida</taxon>
        <taxon>eudicotyledons</taxon>
        <taxon>Gunneridae</taxon>
        <taxon>Pentapetalae</taxon>
        <taxon>rosids</taxon>
        <taxon>fabids</taxon>
        <taxon>Fabales</taxon>
        <taxon>Fabaceae</taxon>
        <taxon>Cercidoideae</taxon>
        <taxon>Cercideae</taxon>
        <taxon>Bauhiniinae</taxon>
        <taxon>Bauhinia</taxon>
    </lineage>
</organism>
<comment type="caution">
    <text evidence="1">The sequence shown here is derived from an EMBL/GenBank/DDBJ whole genome shotgun (WGS) entry which is preliminary data.</text>
</comment>
<evidence type="ECO:0000313" key="1">
    <source>
        <dbReference type="EMBL" id="KAI4349058.1"/>
    </source>
</evidence>
<dbReference type="EMBL" id="CM039429">
    <property type="protein sequence ID" value="KAI4349058.1"/>
    <property type="molecule type" value="Genomic_DNA"/>
</dbReference>
<protein>
    <submittedName>
        <fullName evidence="1">Uncharacterized protein</fullName>
    </submittedName>
</protein>